<dbReference type="EMBL" id="BSUZ01000001">
    <property type="protein sequence ID" value="GMA88170.1"/>
    <property type="molecule type" value="Genomic_DNA"/>
</dbReference>
<gene>
    <name evidence="1" type="ORF">GCM10025868_34200</name>
</gene>
<accession>A0ABQ6JIW2</accession>
<proteinExistence type="predicted"/>
<evidence type="ECO:0000313" key="2">
    <source>
        <dbReference type="Proteomes" id="UP001157017"/>
    </source>
</evidence>
<sequence length="85" mass="8863">MACRCRTPSSLAEQISPLVDRIAQDAVYVRSEYDTGSMGGTIGGSVPGFGLDGTYKGSSATLTKAESQDFAVPSSTLGAMTRRPQ</sequence>
<evidence type="ECO:0000313" key="1">
    <source>
        <dbReference type="EMBL" id="GMA88170.1"/>
    </source>
</evidence>
<name>A0ABQ6JIW2_9ACTN</name>
<comment type="caution">
    <text evidence="1">The sequence shown here is derived from an EMBL/GenBank/DDBJ whole genome shotgun (WGS) entry which is preliminary data.</text>
</comment>
<protein>
    <submittedName>
        <fullName evidence="1">Uncharacterized protein</fullName>
    </submittedName>
</protein>
<keyword evidence="2" id="KW-1185">Reference proteome</keyword>
<dbReference type="Proteomes" id="UP001157017">
    <property type="component" value="Unassembled WGS sequence"/>
</dbReference>
<reference evidence="2" key="1">
    <citation type="journal article" date="2019" name="Int. J. Syst. Evol. Microbiol.">
        <title>The Global Catalogue of Microorganisms (GCM) 10K type strain sequencing project: providing services to taxonomists for standard genome sequencing and annotation.</title>
        <authorList>
            <consortium name="The Broad Institute Genomics Platform"/>
            <consortium name="The Broad Institute Genome Sequencing Center for Infectious Disease"/>
            <person name="Wu L."/>
            <person name="Ma J."/>
        </authorList>
    </citation>
    <scope>NUCLEOTIDE SEQUENCE [LARGE SCALE GENOMIC DNA]</scope>
    <source>
        <strain evidence="2">NBRC 108730</strain>
    </source>
</reference>
<organism evidence="1 2">
    <name type="scientific">Angustibacter aerolatus</name>
    <dbReference type="NCBI Taxonomy" id="1162965"/>
    <lineage>
        <taxon>Bacteria</taxon>
        <taxon>Bacillati</taxon>
        <taxon>Actinomycetota</taxon>
        <taxon>Actinomycetes</taxon>
        <taxon>Kineosporiales</taxon>
        <taxon>Kineosporiaceae</taxon>
    </lineage>
</organism>